<dbReference type="Proteomes" id="UP000242881">
    <property type="component" value="Unassembled WGS sequence"/>
</dbReference>
<sequence length="157" mass="16828">MTVKVFEGKYDGRGLRFAIVASRFNDFIVKSLVAGAVDALVRHNVEEKDIEVFKTPGAFEIPLICKKLAKSKKYDAVIALGAVIRGSTPHFDYVAAEVSKGVAKAGYDTEVPVIFGVLTTDTIEQAVERAGTKAGNKGAEAAMGALELVNLIKEQNI</sequence>
<dbReference type="PANTHER" id="PTHR21058:SF0">
    <property type="entry name" value="6,7-DIMETHYL-8-RIBITYLLUMAZINE SYNTHASE"/>
    <property type="match status" value="1"/>
</dbReference>
<dbReference type="NCBIfam" id="NF000812">
    <property type="entry name" value="PRK00061.1-4"/>
    <property type="match status" value="1"/>
</dbReference>
<dbReference type="Gene3D" id="3.40.50.960">
    <property type="entry name" value="Lumazine/riboflavin synthase"/>
    <property type="match status" value="1"/>
</dbReference>
<dbReference type="Pfam" id="PF00885">
    <property type="entry name" value="DMRL_synthase"/>
    <property type="match status" value="1"/>
</dbReference>
<comment type="caution">
    <text evidence="10">The sequence shown here is derived from an EMBL/GenBank/DDBJ whole genome shotgun (WGS) entry which is preliminary data.</text>
</comment>
<evidence type="ECO:0000256" key="6">
    <source>
        <dbReference type="ARBA" id="ARBA00048785"/>
    </source>
</evidence>
<comment type="pathway">
    <text evidence="1 9">Cofactor biosynthesis; riboflavin biosynthesis; riboflavin from 2-hydroxy-3-oxobutyl phosphate and 5-amino-6-(D-ribitylamino)uracil: step 1/2.</text>
</comment>
<keyword evidence="4 9" id="KW-0686">Riboflavin biosynthesis</keyword>
<protein>
    <recommendedName>
        <fullName evidence="8 9">6,7-dimethyl-8-ribityllumazine synthase</fullName>
        <shortName evidence="9">DMRL synthase</shortName>
        <shortName evidence="9">LS</shortName>
        <shortName evidence="9">Lumazine synthase</shortName>
        <ecNumber evidence="3 9">2.5.1.78</ecNumber>
    </recommendedName>
</protein>
<feature type="binding site" evidence="9">
    <location>
        <begin position="82"/>
        <end position="84"/>
    </location>
    <ligand>
        <name>5-amino-6-(D-ribitylamino)uracil</name>
        <dbReference type="ChEBI" id="CHEBI:15934"/>
    </ligand>
</feature>
<dbReference type="RefSeq" id="WP_424605846.1">
    <property type="nucleotide sequence ID" value="NZ_JBNAVA010000007.1"/>
</dbReference>
<feature type="active site" description="Proton donor" evidence="9">
    <location>
        <position position="90"/>
    </location>
</feature>
<proteinExistence type="inferred from homology"/>
<keyword evidence="5 9" id="KW-0808">Transferase</keyword>
<feature type="binding site" evidence="9">
    <location>
        <begin position="58"/>
        <end position="60"/>
    </location>
    <ligand>
        <name>5-amino-6-(D-ribitylamino)uracil</name>
        <dbReference type="ChEBI" id="CHEBI:15934"/>
    </ligand>
</feature>
<dbReference type="NCBIfam" id="TIGR00114">
    <property type="entry name" value="lumazine-synth"/>
    <property type="match status" value="1"/>
</dbReference>
<feature type="binding site" evidence="9">
    <location>
        <position position="115"/>
    </location>
    <ligand>
        <name>5-amino-6-(D-ribitylamino)uracil</name>
        <dbReference type="ChEBI" id="CHEBI:15934"/>
    </ligand>
</feature>
<dbReference type="EMBL" id="PNIN01000024">
    <property type="protein sequence ID" value="PMP72324.1"/>
    <property type="molecule type" value="Genomic_DNA"/>
</dbReference>
<dbReference type="PANTHER" id="PTHR21058">
    <property type="entry name" value="6,7-DIMETHYL-8-RIBITYLLUMAZINE SYNTHASE DMRL SYNTHASE LUMAZINE SYNTHASE"/>
    <property type="match status" value="1"/>
</dbReference>
<dbReference type="FunFam" id="3.40.50.960:FF:000001">
    <property type="entry name" value="6,7-dimethyl-8-ribityllumazine synthase"/>
    <property type="match status" value="1"/>
</dbReference>
<evidence type="ECO:0000256" key="1">
    <source>
        <dbReference type="ARBA" id="ARBA00004917"/>
    </source>
</evidence>
<name>A0A2J6WPJ4_9BACT</name>
<organism evidence="10 11">
    <name type="scientific">Calditerrivibrio nitroreducens</name>
    <dbReference type="NCBI Taxonomy" id="477976"/>
    <lineage>
        <taxon>Bacteria</taxon>
        <taxon>Pseudomonadati</taxon>
        <taxon>Deferribacterota</taxon>
        <taxon>Deferribacteres</taxon>
        <taxon>Deferribacterales</taxon>
        <taxon>Calditerrivibrionaceae</taxon>
    </lineage>
</organism>
<evidence type="ECO:0000256" key="9">
    <source>
        <dbReference type="HAMAP-Rule" id="MF_00178"/>
    </source>
</evidence>
<dbReference type="UniPathway" id="UPA00275">
    <property type="reaction ID" value="UER00404"/>
</dbReference>
<dbReference type="AlphaFoldDB" id="A0A2J6WPJ4"/>
<gene>
    <name evidence="9" type="primary">ribH</name>
    <name evidence="10" type="ORF">C0187_01930</name>
</gene>
<dbReference type="InterPro" id="IPR034964">
    <property type="entry name" value="LS"/>
</dbReference>
<evidence type="ECO:0000313" key="10">
    <source>
        <dbReference type="EMBL" id="PMP72324.1"/>
    </source>
</evidence>
<evidence type="ECO:0000256" key="7">
    <source>
        <dbReference type="ARBA" id="ARBA00058151"/>
    </source>
</evidence>
<dbReference type="GO" id="GO:0000906">
    <property type="term" value="F:6,7-dimethyl-8-ribityllumazine synthase activity"/>
    <property type="evidence" value="ECO:0007669"/>
    <property type="project" value="UniProtKB-UniRule"/>
</dbReference>
<dbReference type="GO" id="GO:0009231">
    <property type="term" value="P:riboflavin biosynthetic process"/>
    <property type="evidence" value="ECO:0007669"/>
    <property type="project" value="UniProtKB-UniRule"/>
</dbReference>
<dbReference type="CDD" id="cd09209">
    <property type="entry name" value="Lumazine_synthase-I"/>
    <property type="match status" value="1"/>
</dbReference>
<feature type="binding site" evidence="9">
    <location>
        <begin position="87"/>
        <end position="88"/>
    </location>
    <ligand>
        <name>(2S)-2-hydroxy-3-oxobutyl phosphate</name>
        <dbReference type="ChEBI" id="CHEBI:58830"/>
    </ligand>
</feature>
<dbReference type="SUPFAM" id="SSF52121">
    <property type="entry name" value="Lumazine synthase"/>
    <property type="match status" value="1"/>
</dbReference>
<comment type="function">
    <text evidence="7 9">Catalyzes the formation of 6,7-dimethyl-8-ribityllumazine by condensation of 5-amino-6-(D-ribitylamino)uracil with 3,4-dihydroxy-2-butanone 4-phosphate. This is the penultimate step in the biosynthesis of riboflavin.</text>
</comment>
<evidence type="ECO:0000256" key="8">
    <source>
        <dbReference type="ARBA" id="ARBA00072606"/>
    </source>
</evidence>
<dbReference type="InterPro" id="IPR002180">
    <property type="entry name" value="LS/RS"/>
</dbReference>
<evidence type="ECO:0000256" key="2">
    <source>
        <dbReference type="ARBA" id="ARBA00007424"/>
    </source>
</evidence>
<dbReference type="InterPro" id="IPR036467">
    <property type="entry name" value="LS/RS_sf"/>
</dbReference>
<evidence type="ECO:0000256" key="3">
    <source>
        <dbReference type="ARBA" id="ARBA00012664"/>
    </source>
</evidence>
<feature type="binding site" evidence="9">
    <location>
        <position position="129"/>
    </location>
    <ligand>
        <name>(2S)-2-hydroxy-3-oxobutyl phosphate</name>
        <dbReference type="ChEBI" id="CHEBI:58830"/>
    </ligand>
</feature>
<accession>A0A2J6WPJ4</accession>
<dbReference type="GO" id="GO:0005829">
    <property type="term" value="C:cytosol"/>
    <property type="evidence" value="ECO:0007669"/>
    <property type="project" value="TreeGrafter"/>
</dbReference>
<evidence type="ECO:0000313" key="11">
    <source>
        <dbReference type="Proteomes" id="UP000242881"/>
    </source>
</evidence>
<comment type="catalytic activity">
    <reaction evidence="6 9">
        <text>(2S)-2-hydroxy-3-oxobutyl phosphate + 5-amino-6-(D-ribitylamino)uracil = 6,7-dimethyl-8-(1-D-ribityl)lumazine + phosphate + 2 H2O + H(+)</text>
        <dbReference type="Rhea" id="RHEA:26152"/>
        <dbReference type="ChEBI" id="CHEBI:15377"/>
        <dbReference type="ChEBI" id="CHEBI:15378"/>
        <dbReference type="ChEBI" id="CHEBI:15934"/>
        <dbReference type="ChEBI" id="CHEBI:43474"/>
        <dbReference type="ChEBI" id="CHEBI:58201"/>
        <dbReference type="ChEBI" id="CHEBI:58830"/>
        <dbReference type="EC" id="2.5.1.78"/>
    </reaction>
</comment>
<reference evidence="10 11" key="1">
    <citation type="submission" date="2018-01" db="EMBL/GenBank/DDBJ databases">
        <title>Metagenomic assembled genomes from two thermal pools in the Uzon Caldera, Kamchatka, Russia.</title>
        <authorList>
            <person name="Wilkins L."/>
            <person name="Ettinger C."/>
        </authorList>
    </citation>
    <scope>NUCLEOTIDE SEQUENCE [LARGE SCALE GENOMIC DNA]</scope>
    <source>
        <strain evidence="10">ZAV-05</strain>
    </source>
</reference>
<dbReference type="EC" id="2.5.1.78" evidence="3 9"/>
<dbReference type="HAMAP" id="MF_00178">
    <property type="entry name" value="Lumazine_synth"/>
    <property type="match status" value="1"/>
</dbReference>
<evidence type="ECO:0000256" key="4">
    <source>
        <dbReference type="ARBA" id="ARBA00022619"/>
    </source>
</evidence>
<evidence type="ECO:0000256" key="5">
    <source>
        <dbReference type="ARBA" id="ARBA00022679"/>
    </source>
</evidence>
<comment type="similarity">
    <text evidence="2 9">Belongs to the DMRL synthase family.</text>
</comment>
<feature type="binding site" evidence="9">
    <location>
        <position position="24"/>
    </location>
    <ligand>
        <name>5-amino-6-(D-ribitylamino)uracil</name>
        <dbReference type="ChEBI" id="CHEBI:15934"/>
    </ligand>
</feature>
<dbReference type="GO" id="GO:0009349">
    <property type="term" value="C:riboflavin synthase complex"/>
    <property type="evidence" value="ECO:0007669"/>
    <property type="project" value="UniProtKB-UniRule"/>
</dbReference>